<evidence type="ECO:0000256" key="1">
    <source>
        <dbReference type="SAM" id="MobiDB-lite"/>
    </source>
</evidence>
<dbReference type="EMBL" id="NESQ01000348">
    <property type="protein sequence ID" value="PUU73747.1"/>
    <property type="molecule type" value="Genomic_DNA"/>
</dbReference>
<dbReference type="SUPFAM" id="SSF56112">
    <property type="entry name" value="Protein kinase-like (PK-like)"/>
    <property type="match status" value="1"/>
</dbReference>
<protein>
    <recommendedName>
        <fullName evidence="2">Protein kinase domain-containing protein</fullName>
    </recommendedName>
</protein>
<dbReference type="InterPro" id="IPR000719">
    <property type="entry name" value="Prot_kinase_dom"/>
</dbReference>
<feature type="region of interest" description="Disordered" evidence="1">
    <location>
        <begin position="148"/>
        <end position="179"/>
    </location>
</feature>
<name>A0A2T6ZE20_TUBBO</name>
<evidence type="ECO:0000313" key="3">
    <source>
        <dbReference type="EMBL" id="PUU73747.1"/>
    </source>
</evidence>
<dbReference type="Proteomes" id="UP000244722">
    <property type="component" value="Unassembled WGS sequence"/>
</dbReference>
<feature type="domain" description="Protein kinase" evidence="2">
    <location>
        <begin position="1"/>
        <end position="121"/>
    </location>
</feature>
<proteinExistence type="predicted"/>
<organism evidence="3 4">
    <name type="scientific">Tuber borchii</name>
    <name type="common">White truffle</name>
    <dbReference type="NCBI Taxonomy" id="42251"/>
    <lineage>
        <taxon>Eukaryota</taxon>
        <taxon>Fungi</taxon>
        <taxon>Dikarya</taxon>
        <taxon>Ascomycota</taxon>
        <taxon>Pezizomycotina</taxon>
        <taxon>Pezizomycetes</taxon>
        <taxon>Pezizales</taxon>
        <taxon>Tuberaceae</taxon>
        <taxon>Tuber</taxon>
    </lineage>
</organism>
<dbReference type="Pfam" id="PF00069">
    <property type="entry name" value="Pkinase"/>
    <property type="match status" value="1"/>
</dbReference>
<keyword evidence="4" id="KW-1185">Reference proteome</keyword>
<dbReference type="PANTHER" id="PTHR44167:SF30">
    <property type="entry name" value="PHOSPHORYLASE KINASE"/>
    <property type="match status" value="1"/>
</dbReference>
<dbReference type="OrthoDB" id="10252171at2759"/>
<comment type="caution">
    <text evidence="3">The sequence shown here is derived from an EMBL/GenBank/DDBJ whole genome shotgun (WGS) entry which is preliminary data.</text>
</comment>
<dbReference type="STRING" id="42251.A0A2T6ZE20"/>
<dbReference type="GO" id="GO:0005634">
    <property type="term" value="C:nucleus"/>
    <property type="evidence" value="ECO:0007669"/>
    <property type="project" value="TreeGrafter"/>
</dbReference>
<reference evidence="3 4" key="1">
    <citation type="submission" date="2017-04" db="EMBL/GenBank/DDBJ databases">
        <title>Draft genome sequence of Tuber borchii Vittad., a whitish edible truffle.</title>
        <authorList>
            <consortium name="DOE Joint Genome Institute"/>
            <person name="Murat C."/>
            <person name="Kuo A."/>
            <person name="Barry K.W."/>
            <person name="Clum A."/>
            <person name="Dockter R.B."/>
            <person name="Fauchery L."/>
            <person name="Iotti M."/>
            <person name="Kohler A."/>
            <person name="Labutti K."/>
            <person name="Lindquist E.A."/>
            <person name="Lipzen A."/>
            <person name="Ohm R.A."/>
            <person name="Wang M."/>
            <person name="Grigoriev I.V."/>
            <person name="Zambonelli A."/>
            <person name="Martin F.M."/>
        </authorList>
    </citation>
    <scope>NUCLEOTIDE SEQUENCE [LARGE SCALE GENOMIC DNA]</scope>
    <source>
        <strain evidence="3 4">Tbo3840</strain>
    </source>
</reference>
<dbReference type="GO" id="GO:0044773">
    <property type="term" value="P:mitotic DNA damage checkpoint signaling"/>
    <property type="evidence" value="ECO:0007669"/>
    <property type="project" value="TreeGrafter"/>
</dbReference>
<dbReference type="PANTHER" id="PTHR44167">
    <property type="entry name" value="OVARIAN-SPECIFIC SERINE/THREONINE-PROTEIN KINASE LOK-RELATED"/>
    <property type="match status" value="1"/>
</dbReference>
<dbReference type="GO" id="GO:0004674">
    <property type="term" value="F:protein serine/threonine kinase activity"/>
    <property type="evidence" value="ECO:0007669"/>
    <property type="project" value="TreeGrafter"/>
</dbReference>
<dbReference type="Gene3D" id="1.10.510.10">
    <property type="entry name" value="Transferase(Phosphotransferase) domain 1"/>
    <property type="match status" value="1"/>
</dbReference>
<gene>
    <name evidence="3" type="ORF">B9Z19DRAFT_1161787</name>
</gene>
<accession>A0A2T6ZE20</accession>
<dbReference type="PROSITE" id="PS50011">
    <property type="entry name" value="PROTEIN_KINASE_DOM"/>
    <property type="match status" value="1"/>
</dbReference>
<evidence type="ECO:0000313" key="4">
    <source>
        <dbReference type="Proteomes" id="UP000244722"/>
    </source>
</evidence>
<dbReference type="InterPro" id="IPR011009">
    <property type="entry name" value="Kinase-like_dom_sf"/>
</dbReference>
<evidence type="ECO:0000259" key="2">
    <source>
        <dbReference type="PROSITE" id="PS50011"/>
    </source>
</evidence>
<sequence>MSKRILAQATTTFHTQVSTPLYSAPEVLGLDSNGETSDYTNSVGIWSLGCVIHESLVGTKRFVCEFQLSGYFNGKWPFPEDRLREPSPSTDDIGVSLLKVMLAIQSENRPTAGDALSNACLEDLKSENDHYGDAGSETIQRGYRSMLSRKHEKKLATHDRPKKRRSERNRISQADVDLGADVGSQRGVVPSAQRTIFDTSVTVP</sequence>
<dbReference type="AlphaFoldDB" id="A0A2T6ZE20"/>
<dbReference type="GO" id="GO:0005524">
    <property type="term" value="F:ATP binding"/>
    <property type="evidence" value="ECO:0007669"/>
    <property type="project" value="InterPro"/>
</dbReference>